<dbReference type="Proteomes" id="UP000272942">
    <property type="component" value="Unassembled WGS sequence"/>
</dbReference>
<protein>
    <submittedName>
        <fullName evidence="6">V-type proton ATPase subunit E</fullName>
    </submittedName>
</protein>
<dbReference type="GO" id="GO:0046961">
    <property type="term" value="F:proton-transporting ATPase activity, rotational mechanism"/>
    <property type="evidence" value="ECO:0007669"/>
    <property type="project" value="InterPro"/>
</dbReference>
<evidence type="ECO:0000256" key="2">
    <source>
        <dbReference type="ARBA" id="ARBA00022448"/>
    </source>
</evidence>
<dbReference type="GO" id="GO:0033178">
    <property type="term" value="C:proton-transporting two-sector ATPase complex, catalytic domain"/>
    <property type="evidence" value="ECO:0007669"/>
    <property type="project" value="InterPro"/>
</dbReference>
<name>A0A183B293_9TREM</name>
<gene>
    <name evidence="4" type="ORF">ECPE_LOCUS13328</name>
</gene>
<keyword evidence="2" id="KW-0813">Transport</keyword>
<evidence type="ECO:0000256" key="1">
    <source>
        <dbReference type="ARBA" id="ARBA00005901"/>
    </source>
</evidence>
<dbReference type="WBParaSite" id="ECPE_0001336701-mRNA-1">
    <property type="protein sequence ID" value="ECPE_0001336701-mRNA-1"/>
    <property type="gene ID" value="ECPE_0001336701"/>
</dbReference>
<dbReference type="PANTHER" id="PTHR45715">
    <property type="entry name" value="ATPASE H+-TRANSPORTING V1 SUBUNIT E1A-RELATED"/>
    <property type="match status" value="1"/>
</dbReference>
<dbReference type="Pfam" id="PF01991">
    <property type="entry name" value="vATP-synt_E"/>
    <property type="match status" value="1"/>
</dbReference>
<comment type="similarity">
    <text evidence="1">Belongs to the V-ATPase E subunit family.</text>
</comment>
<reference evidence="6" key="1">
    <citation type="submission" date="2016-06" db="UniProtKB">
        <authorList>
            <consortium name="WormBaseParasite"/>
        </authorList>
    </citation>
    <scope>IDENTIFICATION</scope>
</reference>
<dbReference type="InterPro" id="IPR002842">
    <property type="entry name" value="ATPase_V1_Esu"/>
</dbReference>
<evidence type="ECO:0000313" key="6">
    <source>
        <dbReference type="WBParaSite" id="ECPE_0001336701-mRNA-1"/>
    </source>
</evidence>
<evidence type="ECO:0000256" key="3">
    <source>
        <dbReference type="ARBA" id="ARBA00023065"/>
    </source>
</evidence>
<keyword evidence="5" id="KW-1185">Reference proteome</keyword>
<organism evidence="6">
    <name type="scientific">Echinostoma caproni</name>
    <dbReference type="NCBI Taxonomy" id="27848"/>
    <lineage>
        <taxon>Eukaryota</taxon>
        <taxon>Metazoa</taxon>
        <taxon>Spiralia</taxon>
        <taxon>Lophotrochozoa</taxon>
        <taxon>Platyhelminthes</taxon>
        <taxon>Trematoda</taxon>
        <taxon>Digenea</taxon>
        <taxon>Plagiorchiida</taxon>
        <taxon>Echinostomata</taxon>
        <taxon>Echinostomatoidea</taxon>
        <taxon>Echinostomatidae</taxon>
        <taxon>Echinostoma</taxon>
    </lineage>
</organism>
<sequence length="82" mass="9216">MQSLLPSCLASYQQLTKINCKVSIAKDCLPESSAGGVELSSRDGRIKVINTLESRLDQISEQMMPQLREILFGVNDNRKFRD</sequence>
<evidence type="ECO:0000313" key="5">
    <source>
        <dbReference type="Proteomes" id="UP000272942"/>
    </source>
</evidence>
<dbReference type="AlphaFoldDB" id="A0A183B293"/>
<dbReference type="InterPro" id="IPR038495">
    <property type="entry name" value="ATPase_E_C"/>
</dbReference>
<keyword evidence="3" id="KW-0406">Ion transport</keyword>
<dbReference type="SUPFAM" id="SSF160527">
    <property type="entry name" value="V-type ATPase subunit E-like"/>
    <property type="match status" value="1"/>
</dbReference>
<dbReference type="Gene3D" id="3.30.2320.30">
    <property type="entry name" value="ATP synthase, E subunit, C-terminal"/>
    <property type="match status" value="1"/>
</dbReference>
<evidence type="ECO:0000313" key="4">
    <source>
        <dbReference type="EMBL" id="VDP90600.1"/>
    </source>
</evidence>
<proteinExistence type="inferred from homology"/>
<reference evidence="4 5" key="2">
    <citation type="submission" date="2018-11" db="EMBL/GenBank/DDBJ databases">
        <authorList>
            <consortium name="Pathogen Informatics"/>
        </authorList>
    </citation>
    <scope>NUCLEOTIDE SEQUENCE [LARGE SCALE GENOMIC DNA]</scope>
    <source>
        <strain evidence="4 5">Egypt</strain>
    </source>
</reference>
<dbReference type="EMBL" id="UZAN01054827">
    <property type="protein sequence ID" value="VDP90600.1"/>
    <property type="molecule type" value="Genomic_DNA"/>
</dbReference>
<dbReference type="OrthoDB" id="10263003at2759"/>
<accession>A0A183B293</accession>